<feature type="domain" description="HAT C-terminal dimerisation" evidence="1">
    <location>
        <begin position="30"/>
        <end position="111"/>
    </location>
</feature>
<dbReference type="PANTHER" id="PTHR23272">
    <property type="entry name" value="BED FINGER-RELATED"/>
    <property type="match status" value="1"/>
</dbReference>
<gene>
    <name evidence="2" type="ORF">Dsin_024851</name>
</gene>
<dbReference type="Pfam" id="PF05699">
    <property type="entry name" value="Dimer_Tnp_hAT"/>
    <property type="match status" value="1"/>
</dbReference>
<evidence type="ECO:0000313" key="2">
    <source>
        <dbReference type="EMBL" id="KAK3193541.1"/>
    </source>
</evidence>
<dbReference type="GO" id="GO:0046983">
    <property type="term" value="F:protein dimerization activity"/>
    <property type="evidence" value="ECO:0007669"/>
    <property type="project" value="InterPro"/>
</dbReference>
<keyword evidence="3" id="KW-1185">Reference proteome</keyword>
<dbReference type="AlphaFoldDB" id="A0AAD9ZUY4"/>
<reference evidence="2" key="1">
    <citation type="journal article" date="2023" name="Plant J.">
        <title>Genome sequences and population genomics provide insights into the demographic history, inbreeding, and mutation load of two 'living fossil' tree species of Dipteronia.</title>
        <authorList>
            <person name="Feng Y."/>
            <person name="Comes H.P."/>
            <person name="Chen J."/>
            <person name="Zhu S."/>
            <person name="Lu R."/>
            <person name="Zhang X."/>
            <person name="Li P."/>
            <person name="Qiu J."/>
            <person name="Olsen K.M."/>
            <person name="Qiu Y."/>
        </authorList>
    </citation>
    <scope>NUCLEOTIDE SEQUENCE</scope>
    <source>
        <strain evidence="2">NBL</strain>
    </source>
</reference>
<evidence type="ECO:0000313" key="3">
    <source>
        <dbReference type="Proteomes" id="UP001281410"/>
    </source>
</evidence>
<dbReference type="InterPro" id="IPR008906">
    <property type="entry name" value="HATC_C_dom"/>
</dbReference>
<organism evidence="2 3">
    <name type="scientific">Dipteronia sinensis</name>
    <dbReference type="NCBI Taxonomy" id="43782"/>
    <lineage>
        <taxon>Eukaryota</taxon>
        <taxon>Viridiplantae</taxon>
        <taxon>Streptophyta</taxon>
        <taxon>Embryophyta</taxon>
        <taxon>Tracheophyta</taxon>
        <taxon>Spermatophyta</taxon>
        <taxon>Magnoliopsida</taxon>
        <taxon>eudicotyledons</taxon>
        <taxon>Gunneridae</taxon>
        <taxon>Pentapetalae</taxon>
        <taxon>rosids</taxon>
        <taxon>malvids</taxon>
        <taxon>Sapindales</taxon>
        <taxon>Sapindaceae</taxon>
        <taxon>Hippocastanoideae</taxon>
        <taxon>Acereae</taxon>
        <taxon>Dipteronia</taxon>
    </lineage>
</organism>
<dbReference type="PANTHER" id="PTHR23272:SF179">
    <property type="entry name" value="ZINC FINGER BED DOMAIN-CONTAINING PROTEIN RICESLEEPER 2-LIKE ISOFORM X1"/>
    <property type="match status" value="1"/>
</dbReference>
<evidence type="ECO:0000259" key="1">
    <source>
        <dbReference type="Pfam" id="PF05699"/>
    </source>
</evidence>
<proteinExistence type="predicted"/>
<dbReference type="EMBL" id="JANJYJ010000008">
    <property type="protein sequence ID" value="KAK3193541.1"/>
    <property type="molecule type" value="Genomic_DNA"/>
</dbReference>
<accession>A0AAD9ZUY4</accession>
<dbReference type="Proteomes" id="UP001281410">
    <property type="component" value="Unassembled WGS sequence"/>
</dbReference>
<comment type="caution">
    <text evidence="2">The sequence shown here is derived from an EMBL/GenBank/DDBJ whole genome shotgun (WGS) entry which is preliminary data.</text>
</comment>
<dbReference type="SUPFAM" id="SSF53098">
    <property type="entry name" value="Ribonuclease H-like"/>
    <property type="match status" value="1"/>
</dbReference>
<dbReference type="InterPro" id="IPR012337">
    <property type="entry name" value="RNaseH-like_sf"/>
</dbReference>
<protein>
    <recommendedName>
        <fullName evidence="1">HAT C-terminal dimerisation domain-containing protein</fullName>
    </recommendedName>
</protein>
<sequence>MVHSRLNSLSIFDQYLSSAPSATTPMKTKLDYYLDEPVIPRANTFDILKWWNVNASKYPTLHCIARDILAIHVSTVAFESAFSTGGRFVSLHRSRLHAKTIEVLMCTQDWLWTELNVENEFEAFEKEDDNE</sequence>
<name>A0AAD9ZUY4_9ROSI</name>